<name>A0A5M9J8R8_MONFR</name>
<sequence>MLGIPPLPLPLAGIPLEPRHGTPHLPLDAIPDPAPQIAQLALRLLTLARPILLLPLALQPLAGQQRPHELLPRPERSGSTRLLGAPGRSSRWRPSRTPSSPLGGARCFGFGFGGVLGGVGALTLSAVLPVMDPSADWAAPVAESM</sequence>
<organism evidence="2 3">
    <name type="scientific">Monilinia fructicola</name>
    <name type="common">Brown rot fungus</name>
    <name type="synonym">Ciboria fructicola</name>
    <dbReference type="NCBI Taxonomy" id="38448"/>
    <lineage>
        <taxon>Eukaryota</taxon>
        <taxon>Fungi</taxon>
        <taxon>Dikarya</taxon>
        <taxon>Ascomycota</taxon>
        <taxon>Pezizomycotina</taxon>
        <taxon>Leotiomycetes</taxon>
        <taxon>Helotiales</taxon>
        <taxon>Sclerotiniaceae</taxon>
        <taxon>Monilinia</taxon>
    </lineage>
</organism>
<evidence type="ECO:0000313" key="3">
    <source>
        <dbReference type="Proteomes" id="UP000322873"/>
    </source>
</evidence>
<dbReference type="AlphaFoldDB" id="A0A5M9J8R8"/>
<evidence type="ECO:0000256" key="1">
    <source>
        <dbReference type="SAM" id="MobiDB-lite"/>
    </source>
</evidence>
<dbReference type="Proteomes" id="UP000322873">
    <property type="component" value="Unassembled WGS sequence"/>
</dbReference>
<comment type="caution">
    <text evidence="2">The sequence shown here is derived from an EMBL/GenBank/DDBJ whole genome shotgun (WGS) entry which is preliminary data.</text>
</comment>
<gene>
    <name evidence="2" type="ORF">EYC84_010934</name>
</gene>
<feature type="compositionally biased region" description="Basic and acidic residues" evidence="1">
    <location>
        <begin position="67"/>
        <end position="78"/>
    </location>
</feature>
<keyword evidence="3" id="KW-1185">Reference proteome</keyword>
<proteinExistence type="predicted"/>
<feature type="region of interest" description="Disordered" evidence="1">
    <location>
        <begin position="67"/>
        <end position="100"/>
    </location>
</feature>
<dbReference type="EMBL" id="VICG01000014">
    <property type="protein sequence ID" value="KAA8565197.1"/>
    <property type="molecule type" value="Genomic_DNA"/>
</dbReference>
<evidence type="ECO:0000313" key="2">
    <source>
        <dbReference type="EMBL" id="KAA8565197.1"/>
    </source>
</evidence>
<accession>A0A5M9J8R8</accession>
<reference evidence="2 3" key="1">
    <citation type="submission" date="2019-06" db="EMBL/GenBank/DDBJ databases">
        <title>Genome Sequence of the Brown Rot Fungal Pathogen Monilinia fructicola.</title>
        <authorList>
            <person name="De Miccolis Angelini R.M."/>
            <person name="Landi L."/>
            <person name="Abate D."/>
            <person name="Pollastro S."/>
            <person name="Romanazzi G."/>
            <person name="Faretra F."/>
        </authorList>
    </citation>
    <scope>NUCLEOTIDE SEQUENCE [LARGE SCALE GENOMIC DNA]</scope>
    <source>
        <strain evidence="2 3">Mfrc123</strain>
    </source>
</reference>
<protein>
    <submittedName>
        <fullName evidence="2">Uncharacterized protein</fullName>
    </submittedName>
</protein>